<feature type="compositionally biased region" description="Basic and acidic residues" evidence="2">
    <location>
        <begin position="46"/>
        <end position="56"/>
    </location>
</feature>
<dbReference type="EMBL" id="CP143788">
    <property type="protein sequence ID" value="WVN89262.1"/>
    <property type="molecule type" value="Genomic_DNA"/>
</dbReference>
<protein>
    <recommendedName>
        <fullName evidence="5">Tetratricopeptide repeat protein 1</fullName>
    </recommendedName>
</protein>
<dbReference type="RefSeq" id="XP_066069962.1">
    <property type="nucleotide sequence ID" value="XM_066213865.1"/>
</dbReference>
<dbReference type="Proteomes" id="UP000094043">
    <property type="component" value="Chromosome 5"/>
</dbReference>
<dbReference type="InterPro" id="IPR011990">
    <property type="entry name" value="TPR-like_helical_dom_sf"/>
</dbReference>
<dbReference type="InterPro" id="IPR052769">
    <property type="entry name" value="TPR_domain_protein"/>
</dbReference>
<gene>
    <name evidence="3" type="ORF">L203_104481</name>
</gene>
<feature type="compositionally biased region" description="Polar residues" evidence="2">
    <location>
        <begin position="25"/>
        <end position="44"/>
    </location>
</feature>
<evidence type="ECO:0000313" key="4">
    <source>
        <dbReference type="Proteomes" id="UP000094043"/>
    </source>
</evidence>
<proteinExistence type="predicted"/>
<feature type="region of interest" description="Disordered" evidence="2">
    <location>
        <begin position="1"/>
        <end position="67"/>
    </location>
</feature>
<keyword evidence="4" id="KW-1185">Reference proteome</keyword>
<dbReference type="PANTHER" id="PTHR46014:SF1">
    <property type="entry name" value="TETRATRICOPEPTIDE REPEAT PROTEIN 1"/>
    <property type="match status" value="1"/>
</dbReference>
<feature type="compositionally biased region" description="Basic and acidic residues" evidence="2">
    <location>
        <begin position="129"/>
        <end position="148"/>
    </location>
</feature>
<dbReference type="GeneID" id="91088691"/>
<reference evidence="3" key="3">
    <citation type="submission" date="2024-01" db="EMBL/GenBank/DDBJ databases">
        <authorList>
            <person name="Coelho M.A."/>
            <person name="David-Palma M."/>
            <person name="Shea T."/>
            <person name="Sun S."/>
            <person name="Cuomo C.A."/>
            <person name="Heitman J."/>
        </authorList>
    </citation>
    <scope>NUCLEOTIDE SEQUENCE</scope>
    <source>
        <strain evidence="3">CBS 7841</strain>
    </source>
</reference>
<evidence type="ECO:0000313" key="3">
    <source>
        <dbReference type="EMBL" id="WVN89262.1"/>
    </source>
</evidence>
<organism evidence="3 4">
    <name type="scientific">Cryptococcus depauperatus CBS 7841</name>
    <dbReference type="NCBI Taxonomy" id="1295531"/>
    <lineage>
        <taxon>Eukaryota</taxon>
        <taxon>Fungi</taxon>
        <taxon>Dikarya</taxon>
        <taxon>Basidiomycota</taxon>
        <taxon>Agaricomycotina</taxon>
        <taxon>Tremellomycetes</taxon>
        <taxon>Tremellales</taxon>
        <taxon>Cryptococcaceae</taxon>
        <taxon>Cryptococcus</taxon>
    </lineage>
</organism>
<evidence type="ECO:0000256" key="2">
    <source>
        <dbReference type="SAM" id="MobiDB-lite"/>
    </source>
</evidence>
<dbReference type="PROSITE" id="PS50005">
    <property type="entry name" value="TPR"/>
    <property type="match status" value="1"/>
</dbReference>
<feature type="compositionally biased region" description="Acidic residues" evidence="2">
    <location>
        <begin position="174"/>
        <end position="188"/>
    </location>
</feature>
<evidence type="ECO:0008006" key="5">
    <source>
        <dbReference type="Google" id="ProtNLM"/>
    </source>
</evidence>
<reference evidence="3" key="1">
    <citation type="submission" date="2016-06" db="EMBL/GenBank/DDBJ databases">
        <authorList>
            <person name="Cuomo C."/>
            <person name="Litvintseva A."/>
            <person name="Heitman J."/>
            <person name="Chen Y."/>
            <person name="Sun S."/>
            <person name="Springer D."/>
            <person name="Dromer F."/>
            <person name="Young S."/>
            <person name="Zeng Q."/>
            <person name="Chapman S."/>
            <person name="Gujja S."/>
            <person name="Saif S."/>
            <person name="Birren B."/>
        </authorList>
    </citation>
    <scope>NUCLEOTIDE SEQUENCE</scope>
    <source>
        <strain evidence="3">CBS 7841</strain>
    </source>
</reference>
<dbReference type="Gene3D" id="1.25.40.10">
    <property type="entry name" value="Tetratricopeptide repeat domain"/>
    <property type="match status" value="1"/>
</dbReference>
<feature type="compositionally biased region" description="Basic and acidic residues" evidence="2">
    <location>
        <begin position="189"/>
        <end position="203"/>
    </location>
</feature>
<accession>A0AAJ8JVR3</accession>
<dbReference type="KEGG" id="cdep:91088691"/>
<evidence type="ECO:0000256" key="1">
    <source>
        <dbReference type="PROSITE-ProRule" id="PRU00339"/>
    </source>
</evidence>
<dbReference type="SMART" id="SM00028">
    <property type="entry name" value="TPR"/>
    <property type="match status" value="2"/>
</dbReference>
<name>A0AAJ8JVR3_9TREE</name>
<dbReference type="SUPFAM" id="SSF48452">
    <property type="entry name" value="TPR-like"/>
    <property type="match status" value="1"/>
</dbReference>
<dbReference type="InterPro" id="IPR019734">
    <property type="entry name" value="TPR_rpt"/>
</dbReference>
<reference evidence="3" key="2">
    <citation type="journal article" date="2022" name="Elife">
        <title>Obligate sexual reproduction of a homothallic fungus closely related to the Cryptococcus pathogenic species complex.</title>
        <authorList>
            <person name="Passer A.R."/>
            <person name="Clancey S.A."/>
            <person name="Shea T."/>
            <person name="David-Palma M."/>
            <person name="Averette A.F."/>
            <person name="Boekhout T."/>
            <person name="Porcel B.M."/>
            <person name="Nowrousian M."/>
            <person name="Cuomo C.A."/>
            <person name="Sun S."/>
            <person name="Heitman J."/>
            <person name="Coelho M.A."/>
        </authorList>
    </citation>
    <scope>NUCLEOTIDE SEQUENCE</scope>
    <source>
        <strain evidence="3">CBS 7841</strain>
    </source>
</reference>
<sequence length="348" mass="38925">MDSGDNQEVTPLPEFDEAKFKPPQWATTLDSLWANNGESSSAGESDNARGTERSEESDGESVYEDALSSFDPEELMFSMFTTIELKELLSRAINHKNLGNTHYTSKPPQYNKAIECYKLALDHLPAFPKVDDDKDDKNGEELQSKENDNEGLTSKRKDKGKPPRPPISSGIQELTEEEAEAINEVEEEEKNKTPEQKEREEVKQEIEDATKACYGNLAACYISLKDDDKAIAACNDALKIDPHYTKALHRRASVNERRGNHAALTSALADYELLRTLLPPSSPLIPSINRSLSTLPPRIKVEEKKQYDEMMGKLKELGNSLLGNFGLSTDNFKFEQQPGGGYTMNFSQ</sequence>
<feature type="repeat" description="TPR" evidence="1">
    <location>
        <begin position="211"/>
        <end position="244"/>
    </location>
</feature>
<dbReference type="PANTHER" id="PTHR46014">
    <property type="entry name" value="TETRATRICOPEPTIDE REPEAT PROTEIN 1"/>
    <property type="match status" value="1"/>
</dbReference>
<dbReference type="AlphaFoldDB" id="A0AAJ8JVR3"/>
<keyword evidence="1" id="KW-0802">TPR repeat</keyword>
<dbReference type="Pfam" id="PF00515">
    <property type="entry name" value="TPR_1"/>
    <property type="match status" value="1"/>
</dbReference>
<feature type="region of interest" description="Disordered" evidence="2">
    <location>
        <begin position="127"/>
        <end position="203"/>
    </location>
</feature>